<dbReference type="RefSeq" id="WP_321391529.1">
    <property type="nucleotide sequence ID" value="NZ_CP139487.1"/>
</dbReference>
<sequence>MEEKKDKDGKVGDILKKVVSTGVTAAFMTEESVRALLKDVPLPKDIVGGLVENAKNTKSEFVSSVKNELKSYLDKIDISKEFDKIAEKYDFEVKATISLKKKKKGKGEEE</sequence>
<accession>A0AAX4HKV4</accession>
<proteinExistence type="predicted"/>
<keyword evidence="2" id="KW-1185">Reference proteome</keyword>
<protein>
    <submittedName>
        <fullName evidence="1">Uncharacterized protein</fullName>
    </submittedName>
</protein>
<dbReference type="EMBL" id="CP139487">
    <property type="protein sequence ID" value="WPU63907.1"/>
    <property type="molecule type" value="Genomic_DNA"/>
</dbReference>
<organism evidence="1 2">
    <name type="scientific">Peredibacter starrii</name>
    <dbReference type="NCBI Taxonomy" id="28202"/>
    <lineage>
        <taxon>Bacteria</taxon>
        <taxon>Pseudomonadati</taxon>
        <taxon>Bdellovibrionota</taxon>
        <taxon>Bacteriovoracia</taxon>
        <taxon>Bacteriovoracales</taxon>
        <taxon>Bacteriovoracaceae</taxon>
        <taxon>Peredibacter</taxon>
    </lineage>
</organism>
<reference evidence="1 2" key="1">
    <citation type="submission" date="2023-11" db="EMBL/GenBank/DDBJ databases">
        <title>Peredibacter starrii A3.12.</title>
        <authorList>
            <person name="Mitchell R.J."/>
        </authorList>
    </citation>
    <scope>NUCLEOTIDE SEQUENCE [LARGE SCALE GENOMIC DNA]</scope>
    <source>
        <strain evidence="1 2">A3.12</strain>
    </source>
</reference>
<dbReference type="AlphaFoldDB" id="A0AAX4HKV4"/>
<evidence type="ECO:0000313" key="2">
    <source>
        <dbReference type="Proteomes" id="UP001324634"/>
    </source>
</evidence>
<dbReference type="Proteomes" id="UP001324634">
    <property type="component" value="Chromosome"/>
</dbReference>
<dbReference type="KEGG" id="psti:SOO65_14525"/>
<name>A0AAX4HKV4_9BACT</name>
<gene>
    <name evidence="1" type="ORF">SOO65_14525</name>
</gene>
<evidence type="ECO:0000313" key="1">
    <source>
        <dbReference type="EMBL" id="WPU63907.1"/>
    </source>
</evidence>